<dbReference type="EMBL" id="JACHLI010000001">
    <property type="protein sequence ID" value="MBB4861720.1"/>
    <property type="molecule type" value="Genomic_DNA"/>
</dbReference>
<organism evidence="1 2">
    <name type="scientific">Pseudomonas nitroreducens</name>
    <dbReference type="NCBI Taxonomy" id="46680"/>
    <lineage>
        <taxon>Bacteria</taxon>
        <taxon>Pseudomonadati</taxon>
        <taxon>Pseudomonadota</taxon>
        <taxon>Gammaproteobacteria</taxon>
        <taxon>Pseudomonadales</taxon>
        <taxon>Pseudomonadaceae</taxon>
        <taxon>Pseudomonas</taxon>
    </lineage>
</organism>
<dbReference type="Proteomes" id="UP000566995">
    <property type="component" value="Unassembled WGS sequence"/>
</dbReference>
<evidence type="ECO:0000313" key="2">
    <source>
        <dbReference type="Proteomes" id="UP000566995"/>
    </source>
</evidence>
<reference evidence="1 2" key="1">
    <citation type="submission" date="2020-08" db="EMBL/GenBank/DDBJ databases">
        <title>Functional genomics of gut bacteria from endangered species of beetles.</title>
        <authorList>
            <person name="Carlos-Shanley C."/>
        </authorList>
    </citation>
    <scope>NUCLEOTIDE SEQUENCE [LARGE SCALE GENOMIC DNA]</scope>
    <source>
        <strain evidence="1 2">S00179</strain>
    </source>
</reference>
<dbReference type="RefSeq" id="WP_184585970.1">
    <property type="nucleotide sequence ID" value="NZ_JACHLI010000001.1"/>
</dbReference>
<dbReference type="AlphaFoldDB" id="A0A7W7KFU7"/>
<gene>
    <name evidence="1" type="ORF">HNP46_000531</name>
</gene>
<name>A0A7W7KFU7_PSENT</name>
<protein>
    <submittedName>
        <fullName evidence="1">Uncharacterized protein</fullName>
    </submittedName>
</protein>
<evidence type="ECO:0000313" key="1">
    <source>
        <dbReference type="EMBL" id="MBB4861720.1"/>
    </source>
</evidence>
<sequence>MSLEEFELRNGEITVMTEAVDDATWRSTPEEGDTVWLRPAGQGHDILVRVEAVDGGVFTGRVVSFTDGTPGLLSPMGYSIGQPVGFTHRQIQNIEIGCAYPG</sequence>
<proteinExistence type="predicted"/>
<comment type="caution">
    <text evidence="1">The sequence shown here is derived from an EMBL/GenBank/DDBJ whole genome shotgun (WGS) entry which is preliminary data.</text>
</comment>
<accession>A0A7W7KFU7</accession>